<dbReference type="InterPro" id="IPR054542">
    <property type="entry name" value="Cys_met_metab_PP"/>
</dbReference>
<evidence type="ECO:0000256" key="1">
    <source>
        <dbReference type="ARBA" id="ARBA00001933"/>
    </source>
</evidence>
<dbReference type="PANTHER" id="PTHR11808">
    <property type="entry name" value="TRANS-SULFURATION ENZYME FAMILY MEMBER"/>
    <property type="match status" value="1"/>
</dbReference>
<organism evidence="5 6">
    <name type="scientific">Lingula anatina</name>
    <name type="common">Brachiopod</name>
    <name type="synonym">Lingula unguis</name>
    <dbReference type="NCBI Taxonomy" id="7574"/>
    <lineage>
        <taxon>Eukaryota</taxon>
        <taxon>Metazoa</taxon>
        <taxon>Spiralia</taxon>
        <taxon>Lophotrochozoa</taxon>
        <taxon>Brachiopoda</taxon>
        <taxon>Linguliformea</taxon>
        <taxon>Lingulata</taxon>
        <taxon>Lingulida</taxon>
        <taxon>Linguloidea</taxon>
        <taxon>Lingulidae</taxon>
        <taxon>Lingula</taxon>
    </lineage>
</organism>
<dbReference type="Pfam" id="PF01053">
    <property type="entry name" value="Cys_Met_Meta_PP"/>
    <property type="match status" value="1"/>
</dbReference>
<comment type="similarity">
    <text evidence="4">Belongs to the trans-sulfuration enzymes family.</text>
</comment>
<dbReference type="GeneID" id="106174001"/>
<dbReference type="FunFam" id="3.40.640.10:FF:000046">
    <property type="entry name" value="Cystathionine gamma-lyase"/>
    <property type="match status" value="1"/>
</dbReference>
<name>A0A1S3JLN8_LINAN</name>
<comment type="cofactor">
    <cofactor evidence="1 4">
        <name>pyridoxal 5'-phosphate</name>
        <dbReference type="ChEBI" id="CHEBI:597326"/>
    </cofactor>
</comment>
<evidence type="ECO:0000256" key="3">
    <source>
        <dbReference type="PIRSR" id="PIRSR001434-2"/>
    </source>
</evidence>
<dbReference type="OMA" id="QHNANAI"/>
<reference evidence="6" key="1">
    <citation type="submission" date="2025-08" db="UniProtKB">
        <authorList>
            <consortium name="RefSeq"/>
        </authorList>
    </citation>
    <scope>IDENTIFICATION</scope>
    <source>
        <tissue evidence="6">Gonads</tissue>
    </source>
</reference>
<dbReference type="GO" id="GO:0016846">
    <property type="term" value="F:carbon-sulfur lyase activity"/>
    <property type="evidence" value="ECO:0007669"/>
    <property type="project" value="TreeGrafter"/>
</dbReference>
<dbReference type="InterPro" id="IPR000277">
    <property type="entry name" value="Cys/Met-Metab_PyrdxlP-dep_enz"/>
</dbReference>
<dbReference type="Gene3D" id="3.40.640.10">
    <property type="entry name" value="Type I PLP-dependent aspartate aminotransferase-like (Major domain)"/>
    <property type="match status" value="1"/>
</dbReference>
<protein>
    <submittedName>
        <fullName evidence="6">Uncharacterized protein LOC106174001</fullName>
    </submittedName>
</protein>
<sequence length="386" mass="42528">MDDRLKYSTPIMPPIYQASTYYVKSMDTFEELINKDGYFYLRHGCPTSRVAEDAIKELEGGVGTCAFSSGMAAVSTIFMAFLKPGDHMVVNCPVYSGVDNFIRKFLVPKMQIEVTRVPAGCDVEMYRKHVKENTKILYGETPCNPILTILDLDAFGKLGQSLPGVITVVDSTFGGPYVQQPIKHGVDICFNSCTKYLGGHSDLLGGCATTRTKELYDVIQDMSITAGNRLNPFDASLLYRGVLTLGVRMEKHSQNALGLAKFLENHPIVNQVWYPGLPSHPQHDTAKKQMKVYAGMIAFDMKCSLECAKSFVENLKVIKLAVSLGGVHSLIELASLMTHGPWISGEECAALYNLPETLIRLSVGIEDLDVLKEDLKQALDKIPVAS</sequence>
<dbReference type="Gene3D" id="3.90.1150.10">
    <property type="entry name" value="Aspartate Aminotransferase, domain 1"/>
    <property type="match status" value="1"/>
</dbReference>
<dbReference type="UniPathway" id="UPA00136">
    <property type="reaction ID" value="UER00202"/>
</dbReference>
<dbReference type="InterPro" id="IPR015422">
    <property type="entry name" value="PyrdxlP-dep_Trfase_small"/>
</dbReference>
<evidence type="ECO:0000256" key="2">
    <source>
        <dbReference type="ARBA" id="ARBA00022898"/>
    </source>
</evidence>
<proteinExistence type="inferred from homology"/>
<dbReference type="GO" id="GO:0005737">
    <property type="term" value="C:cytoplasm"/>
    <property type="evidence" value="ECO:0007669"/>
    <property type="project" value="TreeGrafter"/>
</dbReference>
<dbReference type="GO" id="GO:0030170">
    <property type="term" value="F:pyridoxal phosphate binding"/>
    <property type="evidence" value="ECO:0007669"/>
    <property type="project" value="InterPro"/>
</dbReference>
<dbReference type="STRING" id="7574.A0A1S3JLN8"/>
<dbReference type="GO" id="GO:0019344">
    <property type="term" value="P:cysteine biosynthetic process"/>
    <property type="evidence" value="ECO:0007669"/>
    <property type="project" value="UniProtKB-UniPathway"/>
</dbReference>
<evidence type="ECO:0000313" key="6">
    <source>
        <dbReference type="RefSeq" id="XP_013410824.1"/>
    </source>
</evidence>
<dbReference type="GO" id="GO:0019346">
    <property type="term" value="P:transsulfuration"/>
    <property type="evidence" value="ECO:0007669"/>
    <property type="project" value="InterPro"/>
</dbReference>
<dbReference type="PANTHER" id="PTHR11808:SF80">
    <property type="entry name" value="CYSTATHIONINE GAMMA-LYASE"/>
    <property type="match status" value="1"/>
</dbReference>
<dbReference type="PROSITE" id="PS00868">
    <property type="entry name" value="CYS_MET_METAB_PP"/>
    <property type="match status" value="1"/>
</dbReference>
<dbReference type="SUPFAM" id="SSF53383">
    <property type="entry name" value="PLP-dependent transferases"/>
    <property type="match status" value="1"/>
</dbReference>
<keyword evidence="2 3" id="KW-0663">Pyridoxal phosphate</keyword>
<evidence type="ECO:0000256" key="4">
    <source>
        <dbReference type="RuleBase" id="RU362118"/>
    </source>
</evidence>
<dbReference type="KEGG" id="lak:106174001"/>
<gene>
    <name evidence="6" type="primary">LOC106174001</name>
</gene>
<dbReference type="RefSeq" id="XP_013410824.1">
    <property type="nucleotide sequence ID" value="XM_013555370.2"/>
</dbReference>
<feature type="modified residue" description="N6-(pyridoxal phosphate)lysine" evidence="3">
    <location>
        <position position="195"/>
    </location>
</feature>
<dbReference type="CDD" id="cd00614">
    <property type="entry name" value="CGS_like"/>
    <property type="match status" value="1"/>
</dbReference>
<evidence type="ECO:0000313" key="5">
    <source>
        <dbReference type="Proteomes" id="UP000085678"/>
    </source>
</evidence>
<dbReference type="Proteomes" id="UP000085678">
    <property type="component" value="Unplaced"/>
</dbReference>
<dbReference type="OrthoDB" id="3512640at2759"/>
<dbReference type="InterPro" id="IPR015424">
    <property type="entry name" value="PyrdxlP-dep_Trfase"/>
</dbReference>
<keyword evidence="5" id="KW-1185">Reference proteome</keyword>
<dbReference type="AlphaFoldDB" id="A0A1S3JLN8"/>
<dbReference type="InterPro" id="IPR015421">
    <property type="entry name" value="PyrdxlP-dep_Trfase_major"/>
</dbReference>
<dbReference type="PIRSF" id="PIRSF001434">
    <property type="entry name" value="CGS"/>
    <property type="match status" value="1"/>
</dbReference>
<dbReference type="InParanoid" id="A0A1S3JLN8"/>
<accession>A0A1S3JLN8</accession>